<feature type="domain" description="VanZ-like" evidence="2">
    <location>
        <begin position="34"/>
        <end position="109"/>
    </location>
</feature>
<keyword evidence="1" id="KW-1133">Transmembrane helix</keyword>
<reference evidence="4" key="1">
    <citation type="journal article" date="2019" name="Int. J. Syst. Evol. Microbiol.">
        <title>The Global Catalogue of Microorganisms (GCM) 10K type strain sequencing project: providing services to taxonomists for standard genome sequencing and annotation.</title>
        <authorList>
            <consortium name="The Broad Institute Genomics Platform"/>
            <consortium name="The Broad Institute Genome Sequencing Center for Infectious Disease"/>
            <person name="Wu L."/>
            <person name="Ma J."/>
        </authorList>
    </citation>
    <scope>NUCLEOTIDE SEQUENCE [LARGE SCALE GENOMIC DNA]</scope>
    <source>
        <strain evidence="4">KCTC 23723</strain>
    </source>
</reference>
<accession>A0ABQ2WGG4</accession>
<evidence type="ECO:0000313" key="3">
    <source>
        <dbReference type="EMBL" id="GGW50480.1"/>
    </source>
</evidence>
<gene>
    <name evidence="3" type="ORF">GCM10008111_03000</name>
</gene>
<dbReference type="RefSeq" id="WP_189479737.1">
    <property type="nucleotide sequence ID" value="NZ_BMYR01000001.1"/>
</dbReference>
<dbReference type="Proteomes" id="UP000634667">
    <property type="component" value="Unassembled WGS sequence"/>
</dbReference>
<evidence type="ECO:0000256" key="1">
    <source>
        <dbReference type="SAM" id="Phobius"/>
    </source>
</evidence>
<name>A0ABQ2WGG4_9ALTE</name>
<keyword evidence="1" id="KW-0472">Membrane</keyword>
<organism evidence="3 4">
    <name type="scientific">Alishewanella tabrizica</name>
    <dbReference type="NCBI Taxonomy" id="671278"/>
    <lineage>
        <taxon>Bacteria</taxon>
        <taxon>Pseudomonadati</taxon>
        <taxon>Pseudomonadota</taxon>
        <taxon>Gammaproteobacteria</taxon>
        <taxon>Alteromonadales</taxon>
        <taxon>Alteromonadaceae</taxon>
        <taxon>Alishewanella</taxon>
    </lineage>
</organism>
<keyword evidence="4" id="KW-1185">Reference proteome</keyword>
<protein>
    <recommendedName>
        <fullName evidence="2">VanZ-like domain-containing protein</fullName>
    </recommendedName>
</protein>
<dbReference type="EMBL" id="BMYR01000001">
    <property type="protein sequence ID" value="GGW50480.1"/>
    <property type="molecule type" value="Genomic_DNA"/>
</dbReference>
<feature type="transmembrane region" description="Helical" evidence="1">
    <location>
        <begin position="37"/>
        <end position="54"/>
    </location>
</feature>
<dbReference type="PANTHER" id="PTHR28008">
    <property type="entry name" value="DOMAIN PROTEIN, PUTATIVE (AFU_ORTHOLOGUE AFUA_3G10980)-RELATED"/>
    <property type="match status" value="1"/>
</dbReference>
<evidence type="ECO:0000259" key="2">
    <source>
        <dbReference type="Pfam" id="PF04892"/>
    </source>
</evidence>
<dbReference type="InterPro" id="IPR006976">
    <property type="entry name" value="VanZ-like"/>
</dbReference>
<dbReference type="PANTHER" id="PTHR28008:SF1">
    <property type="entry name" value="DOMAIN PROTEIN, PUTATIVE (AFU_ORTHOLOGUE AFUA_3G10980)-RELATED"/>
    <property type="match status" value="1"/>
</dbReference>
<proteinExistence type="predicted"/>
<keyword evidence="1" id="KW-0812">Transmembrane</keyword>
<dbReference type="Pfam" id="PF04892">
    <property type="entry name" value="VanZ"/>
    <property type="match status" value="1"/>
</dbReference>
<sequence length="118" mass="13731">MPQAFYRFLCLAFLVIATAGFMVELSGNPIKSGFEHMDKVAHFGIFFVLSGLVWKGFRPTIWKVVLLMAIYGALVEVIQENYTRRNGDFWDWLANMAGVLAFFLIRKLWHLWRPRSKT</sequence>
<comment type="caution">
    <text evidence="3">The sequence shown here is derived from an EMBL/GenBank/DDBJ whole genome shotgun (WGS) entry which is preliminary data.</text>
</comment>
<feature type="transmembrane region" description="Helical" evidence="1">
    <location>
        <begin position="90"/>
        <end position="109"/>
    </location>
</feature>
<dbReference type="NCBIfam" id="NF037970">
    <property type="entry name" value="vanZ_1"/>
    <property type="match status" value="1"/>
</dbReference>
<evidence type="ECO:0000313" key="4">
    <source>
        <dbReference type="Proteomes" id="UP000634667"/>
    </source>
</evidence>